<dbReference type="PRINTS" id="PR00759">
    <property type="entry name" value="BASICPTASE"/>
</dbReference>
<organism evidence="4 5">
    <name type="scientific">Neogobius melanostomus</name>
    <name type="common">round goby</name>
    <dbReference type="NCBI Taxonomy" id="47308"/>
    <lineage>
        <taxon>Eukaryota</taxon>
        <taxon>Metazoa</taxon>
        <taxon>Chordata</taxon>
        <taxon>Craniata</taxon>
        <taxon>Vertebrata</taxon>
        <taxon>Euteleostomi</taxon>
        <taxon>Actinopterygii</taxon>
        <taxon>Neopterygii</taxon>
        <taxon>Teleostei</taxon>
        <taxon>Neoteleostei</taxon>
        <taxon>Acanthomorphata</taxon>
        <taxon>Gobiaria</taxon>
        <taxon>Gobiiformes</taxon>
        <taxon>Gobioidei</taxon>
        <taxon>Gobiidae</taxon>
        <taxon>Benthophilinae</taxon>
        <taxon>Neogobiini</taxon>
        <taxon>Neogobius</taxon>
    </lineage>
</organism>
<feature type="chain" id="PRO_5033990833" description="BPTI/Kunitz inhibitor domain-containing protein" evidence="2">
    <location>
        <begin position="22"/>
        <end position="365"/>
    </location>
</feature>
<feature type="domain" description="BPTI/Kunitz inhibitor" evidence="3">
    <location>
        <begin position="168"/>
        <end position="218"/>
    </location>
</feature>
<dbReference type="GO" id="GO:0005615">
    <property type="term" value="C:extracellular space"/>
    <property type="evidence" value="ECO:0007669"/>
    <property type="project" value="TreeGrafter"/>
</dbReference>
<reference evidence="4" key="1">
    <citation type="submission" date="2025-08" db="UniProtKB">
        <authorList>
            <consortium name="Ensembl"/>
        </authorList>
    </citation>
    <scope>IDENTIFICATION</scope>
</reference>
<protein>
    <recommendedName>
        <fullName evidence="3">BPTI/Kunitz inhibitor domain-containing protein</fullName>
    </recommendedName>
</protein>
<feature type="domain" description="BPTI/Kunitz inhibitor" evidence="3">
    <location>
        <begin position="107"/>
        <end position="157"/>
    </location>
</feature>
<dbReference type="Pfam" id="PF00014">
    <property type="entry name" value="Kunitz_BPTI"/>
    <property type="match status" value="5"/>
</dbReference>
<dbReference type="InterPro" id="IPR050098">
    <property type="entry name" value="TFPI/VKTCI-like"/>
</dbReference>
<dbReference type="PROSITE" id="PS00280">
    <property type="entry name" value="BPTI_KUNITZ_1"/>
    <property type="match status" value="3"/>
</dbReference>
<dbReference type="PROSITE" id="PS50279">
    <property type="entry name" value="BPTI_KUNITZ_2"/>
    <property type="match status" value="5"/>
</dbReference>
<keyword evidence="5" id="KW-1185">Reference proteome</keyword>
<reference evidence="4" key="2">
    <citation type="submission" date="2025-09" db="UniProtKB">
        <authorList>
            <consortium name="Ensembl"/>
        </authorList>
    </citation>
    <scope>IDENTIFICATION</scope>
</reference>
<feature type="domain" description="BPTI/Kunitz inhibitor" evidence="3">
    <location>
        <begin position="241"/>
        <end position="291"/>
    </location>
</feature>
<dbReference type="FunFam" id="4.10.410.10:FF:000004">
    <property type="entry name" value="Tissue factor pathway inhibitor"/>
    <property type="match status" value="3"/>
</dbReference>
<accession>A0A8C6SVY7</accession>
<feature type="domain" description="BPTI/Kunitz inhibitor" evidence="3">
    <location>
        <begin position="28"/>
        <end position="79"/>
    </location>
</feature>
<evidence type="ECO:0000313" key="5">
    <source>
        <dbReference type="Proteomes" id="UP000694523"/>
    </source>
</evidence>
<dbReference type="PANTHER" id="PTHR10083">
    <property type="entry name" value="KUNITZ-TYPE PROTEASE INHIBITOR-RELATED"/>
    <property type="match status" value="1"/>
</dbReference>
<dbReference type="AlphaFoldDB" id="A0A8C6SVY7"/>
<dbReference type="CDD" id="cd00109">
    <property type="entry name" value="Kunitz-type"/>
    <property type="match status" value="4"/>
</dbReference>
<dbReference type="Gene3D" id="4.10.410.10">
    <property type="entry name" value="Pancreatic trypsin inhibitor Kunitz domain"/>
    <property type="match status" value="5"/>
</dbReference>
<dbReference type="FunFam" id="4.10.410.10:FF:000020">
    <property type="entry name" value="Collagen, type VI, alpha 3"/>
    <property type="match status" value="1"/>
</dbReference>
<keyword evidence="1" id="KW-1015">Disulfide bond</keyword>
<keyword evidence="2" id="KW-0732">Signal</keyword>
<feature type="domain" description="BPTI/Kunitz inhibitor" evidence="3">
    <location>
        <begin position="310"/>
        <end position="360"/>
    </location>
</feature>
<dbReference type="SMART" id="SM00131">
    <property type="entry name" value="KU"/>
    <property type="match status" value="5"/>
</dbReference>
<dbReference type="Proteomes" id="UP000694523">
    <property type="component" value="Unplaced"/>
</dbReference>
<evidence type="ECO:0000259" key="3">
    <source>
        <dbReference type="PROSITE" id="PS50279"/>
    </source>
</evidence>
<dbReference type="InterPro" id="IPR020901">
    <property type="entry name" value="Prtase_inh_Kunz-CS"/>
</dbReference>
<proteinExistence type="predicted"/>
<evidence type="ECO:0000256" key="2">
    <source>
        <dbReference type="SAM" id="SignalP"/>
    </source>
</evidence>
<sequence length="365" mass="40768">MEKCAVLLSVLVLVWTPLGKSAEVPDFCKLFPPDGPSCLAYIPQIFYNSTSQECEEFIYGGCGGNNNRFDSKKKCMETCSPQPSGPKHEIAEACADPRAQHRTKNACAEAPDPGPCHGYFPRFFYNVTSGKCEIFIYGGCGGNHNNFEYLRTCQMYCRAPEFNSTEVCNMAPETGLCKGAFQRLYYNPESQRCEPFIYGGCGGNDNRFESIDDCMQTCHPGGSDVIMPLVLLVGRRSNKACTLPPETGPCYARMPRYFYNSKTLKCKIFIYGGCGGNDNRFVSARECQLSCPHKVEQPTETPGTDQTDICLLPPEPGPCEAYFPRYHYNLKTQKCEEFVYGGCQGNQNNFINEEECMKKCKGLVR</sequence>
<feature type="signal peptide" evidence="2">
    <location>
        <begin position="1"/>
        <end position="21"/>
    </location>
</feature>
<dbReference type="InterPro" id="IPR002223">
    <property type="entry name" value="Kunitz_BPTI"/>
</dbReference>
<dbReference type="PANTHER" id="PTHR10083:SF374">
    <property type="entry name" value="BPTI_KUNITZ INHIBITOR DOMAIN-CONTAINING PROTEIN"/>
    <property type="match status" value="1"/>
</dbReference>
<dbReference type="SUPFAM" id="SSF57362">
    <property type="entry name" value="BPTI-like"/>
    <property type="match status" value="5"/>
</dbReference>
<name>A0A8C6SVY7_9GOBI</name>
<dbReference type="GO" id="GO:0004867">
    <property type="term" value="F:serine-type endopeptidase inhibitor activity"/>
    <property type="evidence" value="ECO:0007669"/>
    <property type="project" value="InterPro"/>
</dbReference>
<dbReference type="Ensembl" id="ENSNMLT00000012690.1">
    <property type="protein sequence ID" value="ENSNMLP00000011214.1"/>
    <property type="gene ID" value="ENSNMLG00000007705.1"/>
</dbReference>
<evidence type="ECO:0000256" key="1">
    <source>
        <dbReference type="ARBA" id="ARBA00023157"/>
    </source>
</evidence>
<evidence type="ECO:0000313" key="4">
    <source>
        <dbReference type="Ensembl" id="ENSNMLP00000011214.1"/>
    </source>
</evidence>
<dbReference type="InterPro" id="IPR036880">
    <property type="entry name" value="Kunitz_BPTI_sf"/>
</dbReference>